<feature type="domain" description="STAS" evidence="1">
    <location>
        <begin position="1"/>
        <end position="96"/>
    </location>
</feature>
<protein>
    <submittedName>
        <fullName evidence="2">Anti-sigma-factor antagonist protein</fullName>
    </submittedName>
</protein>
<dbReference type="Proteomes" id="UP000027341">
    <property type="component" value="Unassembled WGS sequence"/>
</dbReference>
<evidence type="ECO:0000259" key="1">
    <source>
        <dbReference type="PROSITE" id="PS50801"/>
    </source>
</evidence>
<dbReference type="EMBL" id="JMIU01000001">
    <property type="protein sequence ID" value="KDN95365.1"/>
    <property type="molecule type" value="Genomic_DNA"/>
</dbReference>
<dbReference type="CDD" id="cd07043">
    <property type="entry name" value="STAS_anti-anti-sigma_factors"/>
    <property type="match status" value="1"/>
</dbReference>
<dbReference type="PROSITE" id="PS50801">
    <property type="entry name" value="STAS"/>
    <property type="match status" value="1"/>
</dbReference>
<dbReference type="GO" id="GO:0043856">
    <property type="term" value="F:anti-sigma factor antagonist activity"/>
    <property type="evidence" value="ECO:0007669"/>
    <property type="project" value="TreeGrafter"/>
</dbReference>
<keyword evidence="3" id="KW-1185">Reference proteome</keyword>
<dbReference type="SUPFAM" id="SSF52091">
    <property type="entry name" value="SpoIIaa-like"/>
    <property type="match status" value="1"/>
</dbReference>
<name>A0A066ZZ22_HYDMR</name>
<reference evidence="2 3" key="1">
    <citation type="submission" date="2014-04" db="EMBL/GenBank/DDBJ databases">
        <title>Draft genome sequence of Hydrogenovibrio marinus MH-110, a model organism for aerobic H2 metabolism.</title>
        <authorList>
            <person name="Cha H.J."/>
            <person name="Jo B.H."/>
            <person name="Hwang B.H."/>
        </authorList>
    </citation>
    <scope>NUCLEOTIDE SEQUENCE [LARGE SCALE GENOMIC DNA]</scope>
    <source>
        <strain evidence="2 3">MH-110</strain>
    </source>
</reference>
<comment type="caution">
    <text evidence="2">The sequence shown here is derived from an EMBL/GenBank/DDBJ whole genome shotgun (WGS) entry which is preliminary data.</text>
</comment>
<evidence type="ECO:0000313" key="3">
    <source>
        <dbReference type="Proteomes" id="UP000027341"/>
    </source>
</evidence>
<dbReference type="Pfam" id="PF01740">
    <property type="entry name" value="STAS"/>
    <property type="match status" value="1"/>
</dbReference>
<proteinExistence type="predicted"/>
<accession>A0A066ZZ22</accession>
<dbReference type="RefSeq" id="WP_029909400.1">
    <property type="nucleotide sequence ID" value="NZ_AP020335.1"/>
</dbReference>
<dbReference type="InterPro" id="IPR036513">
    <property type="entry name" value="STAS_dom_sf"/>
</dbReference>
<evidence type="ECO:0000313" key="2">
    <source>
        <dbReference type="EMBL" id="KDN95365.1"/>
    </source>
</evidence>
<gene>
    <name evidence="2" type="ORF">EI16_03435</name>
</gene>
<organism evidence="2 3">
    <name type="scientific">Hydrogenovibrio marinus</name>
    <dbReference type="NCBI Taxonomy" id="28885"/>
    <lineage>
        <taxon>Bacteria</taxon>
        <taxon>Pseudomonadati</taxon>
        <taxon>Pseudomonadota</taxon>
        <taxon>Gammaproteobacteria</taxon>
        <taxon>Thiotrichales</taxon>
        <taxon>Piscirickettsiaceae</taxon>
        <taxon>Hydrogenovibrio</taxon>
    </lineage>
</organism>
<dbReference type="PANTHER" id="PTHR33495">
    <property type="entry name" value="ANTI-SIGMA FACTOR ANTAGONIST TM_1081-RELATED-RELATED"/>
    <property type="match status" value="1"/>
</dbReference>
<sequence>MITHELKDHSLWLHVIDNFTVDDFNTFQVAHQNADCDQIIIDFSNATHIDSGGLGMLLQLRSQLGDKADQLILHSASEHILKIFEVVNFDKLFKIT</sequence>
<dbReference type="Gene3D" id="3.30.750.24">
    <property type="entry name" value="STAS domain"/>
    <property type="match status" value="1"/>
</dbReference>
<dbReference type="InterPro" id="IPR002645">
    <property type="entry name" value="STAS_dom"/>
</dbReference>
<dbReference type="AlphaFoldDB" id="A0A066ZZ22"/>
<dbReference type="STRING" id="28885.EI16_03435"/>